<evidence type="ECO:0000313" key="4">
    <source>
        <dbReference type="Proteomes" id="UP000078447"/>
    </source>
</evidence>
<dbReference type="RefSeq" id="WP_028106148.1">
    <property type="nucleotide sequence ID" value="NZ_LVVL01000001.1"/>
</dbReference>
<dbReference type="InterPro" id="IPR029000">
    <property type="entry name" value="Cyclophilin-like_dom_sf"/>
</dbReference>
<keyword evidence="4" id="KW-1185">Reference proteome</keyword>
<dbReference type="Proteomes" id="UP000078447">
    <property type="component" value="Unassembled WGS sequence"/>
</dbReference>
<gene>
    <name evidence="3" type="ORF">A3783_04905</name>
</gene>
<reference evidence="3 4" key="1">
    <citation type="submission" date="2016-03" db="EMBL/GenBank/DDBJ databases">
        <authorList>
            <person name="Cho S.-Y."/>
            <person name="Lim S."/>
            <person name="Kim H."/>
            <person name="Soh E.H."/>
            <person name="Moon J.S."/>
        </authorList>
    </citation>
    <scope>NUCLEOTIDE SEQUENCE [LARGE SCALE GENOMIC DNA]</scope>
    <source>
        <strain evidence="3 4">KCTC 3810</strain>
    </source>
</reference>
<dbReference type="Gene3D" id="2.40.100.20">
    <property type="match status" value="1"/>
</dbReference>
<feature type="domain" description="Cyclophilin-like" evidence="2">
    <location>
        <begin position="41"/>
        <end position="144"/>
    </location>
</feature>
<evidence type="ECO:0000259" key="2">
    <source>
        <dbReference type="Pfam" id="PF18050"/>
    </source>
</evidence>
<accession>A0ABX2VBF9</accession>
<organism evidence="3 4">
    <name type="scientific">Exiguobacterium undae</name>
    <dbReference type="NCBI Taxonomy" id="169177"/>
    <lineage>
        <taxon>Bacteria</taxon>
        <taxon>Bacillati</taxon>
        <taxon>Bacillota</taxon>
        <taxon>Bacilli</taxon>
        <taxon>Bacillales</taxon>
        <taxon>Bacillales Family XII. Incertae Sedis</taxon>
        <taxon>Exiguobacterium</taxon>
    </lineage>
</organism>
<evidence type="ECO:0000313" key="3">
    <source>
        <dbReference type="EMBL" id="OAN15283.1"/>
    </source>
</evidence>
<comment type="caution">
    <text evidence="3">The sequence shown here is derived from an EMBL/GenBank/DDBJ whole genome shotgun (WGS) entry which is preliminary data.</text>
</comment>
<feature type="signal peptide" evidence="1">
    <location>
        <begin position="1"/>
        <end position="22"/>
    </location>
</feature>
<protein>
    <submittedName>
        <fullName evidence="3">Cyclophilin</fullName>
    </submittedName>
</protein>
<feature type="chain" id="PRO_5045579369" evidence="1">
    <location>
        <begin position="23"/>
        <end position="151"/>
    </location>
</feature>
<dbReference type="EMBL" id="LVVL01000001">
    <property type="protein sequence ID" value="OAN15283.1"/>
    <property type="molecule type" value="Genomic_DNA"/>
</dbReference>
<dbReference type="Pfam" id="PF18050">
    <property type="entry name" value="Cyclophil_like2"/>
    <property type="match status" value="1"/>
</dbReference>
<dbReference type="InterPro" id="IPR041183">
    <property type="entry name" value="Cyclophilin-like"/>
</dbReference>
<sequence length="151" mass="16982">MKRRMTVITMILSLVLSGCGTSAPVSTESDKTVKERATMHIEINGQIASVQLEDNATTRALMADAPFTIKMDDLHRNEKYHYFDKAFPTDAQSVQKVEAGDVLLYQNNCLVIFYEAVEPVAEYTRIGKITDFEDIQSLFAPASVQIRFLNE</sequence>
<keyword evidence="1" id="KW-0732">Signal</keyword>
<dbReference type="SUPFAM" id="SSF50891">
    <property type="entry name" value="Cyclophilin-like"/>
    <property type="match status" value="1"/>
</dbReference>
<proteinExistence type="predicted"/>
<evidence type="ECO:0000256" key="1">
    <source>
        <dbReference type="SAM" id="SignalP"/>
    </source>
</evidence>
<dbReference type="PROSITE" id="PS51257">
    <property type="entry name" value="PROKAR_LIPOPROTEIN"/>
    <property type="match status" value="1"/>
</dbReference>
<name>A0ABX2VBF9_9BACL</name>